<name>A0ABX7IEC5_9BACT</name>
<feature type="domain" description="DUF3298" evidence="2">
    <location>
        <begin position="188"/>
        <end position="258"/>
    </location>
</feature>
<evidence type="ECO:0000313" key="4">
    <source>
        <dbReference type="Proteomes" id="UP000612680"/>
    </source>
</evidence>
<feature type="chain" id="PRO_5046641087" evidence="1">
    <location>
        <begin position="19"/>
        <end position="270"/>
    </location>
</feature>
<keyword evidence="1" id="KW-0732">Signal</keyword>
<feature type="signal peptide" evidence="1">
    <location>
        <begin position="1"/>
        <end position="18"/>
    </location>
</feature>
<dbReference type="Gene3D" id="3.90.640.20">
    <property type="entry name" value="Heat-shock cognate protein, ATPase"/>
    <property type="match status" value="1"/>
</dbReference>
<sequence>MRFFGLLLLVSWSLVFQACNRQARKEEVQTADRKLAGAVRHEQYGSCDSVSNAGIYVKLNLWQPTGEDTLAKTMSGVLNQKTIKKINAFGDPDLIKSNPAALESVAGAFQVFENNYKSFKKTNPDAPGCWMMELTGDTLMTTSKALCYQLFEVSFVGGAHPNSFRSFHVFDRKTGIERPMKDYVTDSAALVKLVEKEFRKVEKLSPEADLDQSGYFLLNHTFVLPLNYIFAREGVRFYYNPYEIAPYARGAIDFTIPYTALEGIIRKDIF</sequence>
<reference evidence="3 4" key="1">
    <citation type="submission" date="2020-06" db="EMBL/GenBank/DDBJ databases">
        <title>Dyadobacter sandarakinus sp. nov., isolated from the soil of the Arctic Yellow River Station.</title>
        <authorList>
            <person name="Zhang Y."/>
            <person name="Peng F."/>
        </authorList>
    </citation>
    <scope>NUCLEOTIDE SEQUENCE [LARGE SCALE GENOMIC DNA]</scope>
    <source>
        <strain evidence="3 4">Q3-56</strain>
    </source>
</reference>
<dbReference type="InterPro" id="IPR037126">
    <property type="entry name" value="PdaC/RsiV-like_sf"/>
</dbReference>
<proteinExistence type="predicted"/>
<organism evidence="3 4">
    <name type="scientific">Dyadobacter sandarakinus</name>
    <dbReference type="NCBI Taxonomy" id="2747268"/>
    <lineage>
        <taxon>Bacteria</taxon>
        <taxon>Pseudomonadati</taxon>
        <taxon>Bacteroidota</taxon>
        <taxon>Cytophagia</taxon>
        <taxon>Cytophagales</taxon>
        <taxon>Spirosomataceae</taxon>
        <taxon>Dyadobacter</taxon>
    </lineage>
</organism>
<dbReference type="Proteomes" id="UP000612680">
    <property type="component" value="Chromosome"/>
</dbReference>
<dbReference type="EMBL" id="CP056775">
    <property type="protein sequence ID" value="QRR04165.1"/>
    <property type="molecule type" value="Genomic_DNA"/>
</dbReference>
<evidence type="ECO:0000313" key="3">
    <source>
        <dbReference type="EMBL" id="QRR04165.1"/>
    </source>
</evidence>
<evidence type="ECO:0000259" key="2">
    <source>
        <dbReference type="Pfam" id="PF11738"/>
    </source>
</evidence>
<gene>
    <name evidence="3" type="ORF">HWI92_12335</name>
</gene>
<dbReference type="Gene3D" id="3.30.565.40">
    <property type="entry name" value="Fervidobacterium nodosum Rt17-B1 like"/>
    <property type="match status" value="1"/>
</dbReference>
<accession>A0ABX7IEC5</accession>
<keyword evidence="4" id="KW-1185">Reference proteome</keyword>
<dbReference type="Pfam" id="PF11738">
    <property type="entry name" value="DUF3298"/>
    <property type="match status" value="1"/>
</dbReference>
<dbReference type="InterPro" id="IPR021729">
    <property type="entry name" value="DUF3298"/>
</dbReference>
<evidence type="ECO:0000256" key="1">
    <source>
        <dbReference type="SAM" id="SignalP"/>
    </source>
</evidence>
<protein>
    <submittedName>
        <fullName evidence="3">DUF3298 domain-containing protein</fullName>
    </submittedName>
</protein>
<dbReference type="PROSITE" id="PS51257">
    <property type="entry name" value="PROKAR_LIPOPROTEIN"/>
    <property type="match status" value="1"/>
</dbReference>